<evidence type="ECO:0000313" key="3">
    <source>
        <dbReference type="EMBL" id="KAK1391056.1"/>
    </source>
</evidence>
<dbReference type="PANTHER" id="PTHR45749">
    <property type="match status" value="1"/>
</dbReference>
<name>A0AAD8ISU5_9APIA</name>
<proteinExistence type="predicted"/>
<organism evidence="3 4">
    <name type="scientific">Heracleum sosnowskyi</name>
    <dbReference type="NCBI Taxonomy" id="360622"/>
    <lineage>
        <taxon>Eukaryota</taxon>
        <taxon>Viridiplantae</taxon>
        <taxon>Streptophyta</taxon>
        <taxon>Embryophyta</taxon>
        <taxon>Tracheophyta</taxon>
        <taxon>Spermatophyta</taxon>
        <taxon>Magnoliopsida</taxon>
        <taxon>eudicotyledons</taxon>
        <taxon>Gunneridae</taxon>
        <taxon>Pentapetalae</taxon>
        <taxon>asterids</taxon>
        <taxon>campanulids</taxon>
        <taxon>Apiales</taxon>
        <taxon>Apiaceae</taxon>
        <taxon>Apioideae</taxon>
        <taxon>apioid superclade</taxon>
        <taxon>Tordylieae</taxon>
        <taxon>Tordyliinae</taxon>
        <taxon>Heracleum</taxon>
    </lineage>
</organism>
<dbReference type="Proteomes" id="UP001237642">
    <property type="component" value="Unassembled WGS sequence"/>
</dbReference>
<keyword evidence="4" id="KW-1185">Reference proteome</keyword>
<protein>
    <recommendedName>
        <fullName evidence="2">TTF-type domain-containing protein</fullName>
    </recommendedName>
</protein>
<reference evidence="3" key="1">
    <citation type="submission" date="2023-02" db="EMBL/GenBank/DDBJ databases">
        <title>Genome of toxic invasive species Heracleum sosnowskyi carries increased number of genes despite the absence of recent whole-genome duplications.</title>
        <authorList>
            <person name="Schelkunov M."/>
            <person name="Shtratnikova V."/>
            <person name="Makarenko M."/>
            <person name="Klepikova A."/>
            <person name="Omelchenko D."/>
            <person name="Novikova G."/>
            <person name="Obukhova E."/>
            <person name="Bogdanov V."/>
            <person name="Penin A."/>
            <person name="Logacheva M."/>
        </authorList>
    </citation>
    <scope>NUCLEOTIDE SEQUENCE</scope>
    <source>
        <strain evidence="3">Hsosn_3</strain>
        <tissue evidence="3">Leaf</tissue>
    </source>
</reference>
<feature type="region of interest" description="Disordered" evidence="1">
    <location>
        <begin position="323"/>
        <end position="347"/>
    </location>
</feature>
<dbReference type="SMART" id="SM00597">
    <property type="entry name" value="ZnF_TTF"/>
    <property type="match status" value="1"/>
</dbReference>
<evidence type="ECO:0000259" key="2">
    <source>
        <dbReference type="SMART" id="SM00597"/>
    </source>
</evidence>
<dbReference type="InterPro" id="IPR007789">
    <property type="entry name" value="DUF688"/>
</dbReference>
<evidence type="ECO:0000256" key="1">
    <source>
        <dbReference type="SAM" id="MobiDB-lite"/>
    </source>
</evidence>
<dbReference type="Pfam" id="PF05097">
    <property type="entry name" value="DUF688"/>
    <property type="match status" value="1"/>
</dbReference>
<dbReference type="AlphaFoldDB" id="A0AAD8ISU5"/>
<dbReference type="EMBL" id="JAUIZM010000004">
    <property type="protein sequence ID" value="KAK1391056.1"/>
    <property type="molecule type" value="Genomic_DNA"/>
</dbReference>
<gene>
    <name evidence="3" type="ORF">POM88_019234</name>
</gene>
<feature type="compositionally biased region" description="Basic and acidic residues" evidence="1">
    <location>
        <begin position="327"/>
        <end position="347"/>
    </location>
</feature>
<feature type="domain" description="TTF-type" evidence="2">
    <location>
        <begin position="5"/>
        <end position="99"/>
    </location>
</feature>
<dbReference type="InterPro" id="IPR025398">
    <property type="entry name" value="DUF4371"/>
</dbReference>
<accession>A0AAD8ISU5</accession>
<sequence>MIGEKPRRFNPKWFESFDWLEYSFKLDKVFCLPCYLFNDQVRTQVGSDAFVSEGFGGWNKMQERLETHIGKVGSVHNKAIKNCDALMRQHQSIAVALHKQSDITKNEYRIKLNASIDVSRYLLNGLLPFRGHDELEKSFHRGHFLELMKYTQNQNEGVRKVTLKNAPGNSQMVSPKIQKDFCHCFAQEILKSILSEIGDHVFALLVDESSDVSKKEQMVIVLRYVDDTCGLVKERFVGLVHVDMLNAAAKVEILDLNTPFLSTRRIELPRLSSRRPFWDTCNRVPFSWEQTPGKPKGGLKTYDEEQNDVLPPKLPPCRWHPPTELAVDTRNDSNDGDTNNDHDRRFNEGDFSDAIDIFSLSESVDFFDRNVDDFDARESSATQSPSFIIQRYLSDAKALVAALSAVIPASTINNYHSSRTVGQSYSSPKSCGLDIFFPWRMKHKLCGVKTPVNPTRRKRSCSLAHSQFDSCRY</sequence>
<dbReference type="PANTHER" id="PTHR45749:SF34">
    <property type="entry name" value="ZINC FINGER MYM-TYPE PROTEIN 1-LIKE"/>
    <property type="match status" value="1"/>
</dbReference>
<reference evidence="3" key="2">
    <citation type="submission" date="2023-05" db="EMBL/GenBank/DDBJ databases">
        <authorList>
            <person name="Schelkunov M.I."/>
        </authorList>
    </citation>
    <scope>NUCLEOTIDE SEQUENCE</scope>
    <source>
        <strain evidence="3">Hsosn_3</strain>
        <tissue evidence="3">Leaf</tissue>
    </source>
</reference>
<dbReference type="InterPro" id="IPR006580">
    <property type="entry name" value="Znf_TTF"/>
</dbReference>
<comment type="caution">
    <text evidence="3">The sequence shown here is derived from an EMBL/GenBank/DDBJ whole genome shotgun (WGS) entry which is preliminary data.</text>
</comment>
<evidence type="ECO:0000313" key="4">
    <source>
        <dbReference type="Proteomes" id="UP001237642"/>
    </source>
</evidence>
<dbReference type="Pfam" id="PF14291">
    <property type="entry name" value="DUF4371"/>
    <property type="match status" value="1"/>
</dbReference>